<evidence type="ECO:0000313" key="3">
    <source>
        <dbReference type="Proteomes" id="UP000318017"/>
    </source>
</evidence>
<keyword evidence="3" id="KW-1185">Reference proteome</keyword>
<feature type="region of interest" description="Disordered" evidence="1">
    <location>
        <begin position="1"/>
        <end position="25"/>
    </location>
</feature>
<organism evidence="2 3">
    <name type="scientific">Aureliella helgolandensis</name>
    <dbReference type="NCBI Taxonomy" id="2527968"/>
    <lineage>
        <taxon>Bacteria</taxon>
        <taxon>Pseudomonadati</taxon>
        <taxon>Planctomycetota</taxon>
        <taxon>Planctomycetia</taxon>
        <taxon>Pirellulales</taxon>
        <taxon>Pirellulaceae</taxon>
        <taxon>Aureliella</taxon>
    </lineage>
</organism>
<dbReference type="AlphaFoldDB" id="A0A518GB23"/>
<name>A0A518GB23_9BACT</name>
<sequence length="75" mass="8310">MKGARGLAQATQANGVSQGGERGRRLSFEKPTVERVWNASQVFPNALVNSWLWHILDGTDSKGTIEFKRARVEVV</sequence>
<evidence type="ECO:0000313" key="2">
    <source>
        <dbReference type="EMBL" id="QDV25747.1"/>
    </source>
</evidence>
<dbReference type="EMBL" id="CP036298">
    <property type="protein sequence ID" value="QDV25747.1"/>
    <property type="molecule type" value="Genomic_DNA"/>
</dbReference>
<accession>A0A518GB23</accession>
<proteinExistence type="predicted"/>
<protein>
    <submittedName>
        <fullName evidence="2">Uncharacterized protein</fullName>
    </submittedName>
</protein>
<dbReference type="KEGG" id="ahel:Q31a_40740"/>
<gene>
    <name evidence="2" type="ORF">Q31a_40740</name>
</gene>
<evidence type="ECO:0000256" key="1">
    <source>
        <dbReference type="SAM" id="MobiDB-lite"/>
    </source>
</evidence>
<dbReference type="Proteomes" id="UP000318017">
    <property type="component" value="Chromosome"/>
</dbReference>
<reference evidence="2 3" key="1">
    <citation type="submission" date="2019-02" db="EMBL/GenBank/DDBJ databases">
        <title>Deep-cultivation of Planctomycetes and their phenomic and genomic characterization uncovers novel biology.</title>
        <authorList>
            <person name="Wiegand S."/>
            <person name="Jogler M."/>
            <person name="Boedeker C."/>
            <person name="Pinto D."/>
            <person name="Vollmers J."/>
            <person name="Rivas-Marin E."/>
            <person name="Kohn T."/>
            <person name="Peeters S.H."/>
            <person name="Heuer A."/>
            <person name="Rast P."/>
            <person name="Oberbeckmann S."/>
            <person name="Bunk B."/>
            <person name="Jeske O."/>
            <person name="Meyerdierks A."/>
            <person name="Storesund J.E."/>
            <person name="Kallscheuer N."/>
            <person name="Luecker S."/>
            <person name="Lage O.M."/>
            <person name="Pohl T."/>
            <person name="Merkel B.J."/>
            <person name="Hornburger P."/>
            <person name="Mueller R.-W."/>
            <person name="Bruemmer F."/>
            <person name="Labrenz M."/>
            <person name="Spormann A.M."/>
            <person name="Op den Camp H."/>
            <person name="Overmann J."/>
            <person name="Amann R."/>
            <person name="Jetten M.S.M."/>
            <person name="Mascher T."/>
            <person name="Medema M.H."/>
            <person name="Devos D.P."/>
            <person name="Kaster A.-K."/>
            <person name="Ovreas L."/>
            <person name="Rohde M."/>
            <person name="Galperin M.Y."/>
            <person name="Jogler C."/>
        </authorList>
    </citation>
    <scope>NUCLEOTIDE SEQUENCE [LARGE SCALE GENOMIC DNA]</scope>
    <source>
        <strain evidence="2 3">Q31a</strain>
    </source>
</reference>